<keyword evidence="3" id="KW-1185">Reference proteome</keyword>
<evidence type="ECO:0000256" key="1">
    <source>
        <dbReference type="SAM" id="Phobius"/>
    </source>
</evidence>
<dbReference type="Proteomes" id="UP000011682">
    <property type="component" value="Unassembled WGS sequence"/>
</dbReference>
<keyword evidence="1" id="KW-0812">Transmembrane</keyword>
<organism evidence="2 3">
    <name type="scientific">Cystobacter fuscus (strain ATCC 25194 / DSM 2262 / NBRC 100088 / M29)</name>
    <dbReference type="NCBI Taxonomy" id="1242864"/>
    <lineage>
        <taxon>Bacteria</taxon>
        <taxon>Pseudomonadati</taxon>
        <taxon>Myxococcota</taxon>
        <taxon>Myxococcia</taxon>
        <taxon>Myxococcales</taxon>
        <taxon>Cystobacterineae</taxon>
        <taxon>Archangiaceae</taxon>
        <taxon>Cystobacter</taxon>
    </lineage>
</organism>
<dbReference type="Gene3D" id="2.160.20.80">
    <property type="entry name" value="E3 ubiquitin-protein ligase SopA"/>
    <property type="match status" value="1"/>
</dbReference>
<proteinExistence type="predicted"/>
<evidence type="ECO:0000313" key="3">
    <source>
        <dbReference type="Proteomes" id="UP000011682"/>
    </source>
</evidence>
<feature type="transmembrane region" description="Helical" evidence="1">
    <location>
        <begin position="129"/>
        <end position="148"/>
    </location>
</feature>
<dbReference type="EMBL" id="ANAH02000003">
    <property type="protein sequence ID" value="EPX64478.1"/>
    <property type="molecule type" value="Genomic_DNA"/>
</dbReference>
<name>S9R660_CYSF2</name>
<evidence type="ECO:0000313" key="2">
    <source>
        <dbReference type="EMBL" id="EPX64478.1"/>
    </source>
</evidence>
<gene>
    <name evidence="2" type="ORF">D187_004567</name>
</gene>
<dbReference type="AlphaFoldDB" id="S9R660"/>
<feature type="transmembrane region" description="Helical" evidence="1">
    <location>
        <begin position="154"/>
        <end position="175"/>
    </location>
</feature>
<keyword evidence="1" id="KW-1133">Transmembrane helix</keyword>
<dbReference type="eggNOG" id="COG4223">
    <property type="taxonomic scope" value="Bacteria"/>
</dbReference>
<evidence type="ECO:0008006" key="4">
    <source>
        <dbReference type="Google" id="ProtNLM"/>
    </source>
</evidence>
<keyword evidence="1" id="KW-0472">Membrane</keyword>
<accession>S9R660</accession>
<reference evidence="2" key="1">
    <citation type="submission" date="2013-05" db="EMBL/GenBank/DDBJ databases">
        <title>Genome assembly of Cystobacter fuscus DSM 2262.</title>
        <authorList>
            <person name="Sharma G."/>
            <person name="Khatri I."/>
            <person name="Kaur C."/>
            <person name="Mayilraj S."/>
            <person name="Subramanian S."/>
        </authorList>
    </citation>
    <scope>NUCLEOTIDE SEQUENCE [LARGE SCALE GENOMIC DNA]</scope>
    <source>
        <strain evidence="2">DSM 2262</strain>
    </source>
</reference>
<sequence length="452" mass="49829">MALTAAEYQRAVQVLGHRFQVKGTAQEIAQGLLQTMPEEELLAEVYRDKVLTLVPLNDKGSLVPEAEAALKEKYLRWCERRGGGDCLGLFTDGPYLRTDDRRTLALALAFGSVLDETQAALGRELSPKAIVSSLVWAAGLYLALWLLPEPSTKAAAAAVSVVLLAWLGLDAMWGLMDGWARMAHRAHEATTFEELREAGEAFGRAIGTDAARALILAVATLSGRTLGEVAAHVRSLPKFNQVQAQWAAQGMEGSVAVAMEQVAAVEVMVEESRALVVLTSPQAPMAINSVASRSLTMMSGQFIDCTIQAKGELKNKRWSRMNFRGCRFKGRFSGNDFGFREDDLDKWRLGGIADCDFTEARLDACRFYNCDMSTIRLPRWPCFTILDPVRRAEELACVEWPGTYGRVVIEGLKRQDTSIVALTDHAPSKAAQFDTTQEELRTVLERVPWVVM</sequence>
<comment type="caution">
    <text evidence="2">The sequence shown here is derived from an EMBL/GenBank/DDBJ whole genome shotgun (WGS) entry which is preliminary data.</text>
</comment>
<protein>
    <recommendedName>
        <fullName evidence="4">Pentapeptide repeat-containing protein</fullName>
    </recommendedName>
</protein>